<dbReference type="STRING" id="1531966.A0A0A1TEG3"/>
<evidence type="ECO:0000313" key="3">
    <source>
        <dbReference type="EMBL" id="CEJ88155.1"/>
    </source>
</evidence>
<feature type="region of interest" description="Disordered" evidence="1">
    <location>
        <begin position="77"/>
        <end position="102"/>
    </location>
</feature>
<evidence type="ECO:0000256" key="1">
    <source>
        <dbReference type="SAM" id="MobiDB-lite"/>
    </source>
</evidence>
<dbReference type="Proteomes" id="UP000039046">
    <property type="component" value="Unassembled WGS sequence"/>
</dbReference>
<dbReference type="OrthoDB" id="3926760at2759"/>
<evidence type="ECO:0000256" key="2">
    <source>
        <dbReference type="SAM" id="Phobius"/>
    </source>
</evidence>
<keyword evidence="2" id="KW-1133">Transmembrane helix</keyword>
<feature type="transmembrane region" description="Helical" evidence="2">
    <location>
        <begin position="6"/>
        <end position="26"/>
    </location>
</feature>
<feature type="compositionally biased region" description="Acidic residues" evidence="1">
    <location>
        <begin position="253"/>
        <end position="265"/>
    </location>
</feature>
<accession>A0A0A1TEG3</accession>
<feature type="compositionally biased region" description="Polar residues" evidence="1">
    <location>
        <begin position="267"/>
        <end position="284"/>
    </location>
</feature>
<dbReference type="HOGENOM" id="CLU_038611_0_0_1"/>
<sequence length="320" mass="34771">MPNHIILASGAVVAVSVVVATAIAIYENPDLRRYSEDGFLETRRGAGAEPGVDADEDSRRRQREELMYWNSMLLKKQQDEKEAERQGEKMVQRPRGTSFDDFMKPAPNSEEGGAYVIHSGAQVHDTTGGLRNRTEGMRGFAAASAFANPFADEFTIGSDYETEAKPSMHPSTKAPSDIYSATTKDDVAEVASVAPSSNLIEFDEPRSLDEIMIAGQEGQEDAYSSIQAWARESSRNFYSPLPETPQVARSEATEEEEDSSDEEDGQLTPTDSVSVIGSQISRPSETLDVLSESSGMMTPASWSEVGSVISESEANGPIHS</sequence>
<name>A0A0A1TEG3_9HYPO</name>
<keyword evidence="4" id="KW-1185">Reference proteome</keyword>
<protein>
    <submittedName>
        <fullName evidence="3">Uncharacterized protein</fullName>
    </submittedName>
</protein>
<organism evidence="3 4">
    <name type="scientific">[Torrubiella] hemipterigena</name>
    <dbReference type="NCBI Taxonomy" id="1531966"/>
    <lineage>
        <taxon>Eukaryota</taxon>
        <taxon>Fungi</taxon>
        <taxon>Dikarya</taxon>
        <taxon>Ascomycota</taxon>
        <taxon>Pezizomycotina</taxon>
        <taxon>Sordariomycetes</taxon>
        <taxon>Hypocreomycetidae</taxon>
        <taxon>Hypocreales</taxon>
        <taxon>Clavicipitaceae</taxon>
        <taxon>Clavicipitaceae incertae sedis</taxon>
        <taxon>'Torrubiella' clade</taxon>
    </lineage>
</organism>
<dbReference type="EMBL" id="CDHN01000002">
    <property type="protein sequence ID" value="CEJ88155.1"/>
    <property type="molecule type" value="Genomic_DNA"/>
</dbReference>
<evidence type="ECO:0000313" key="4">
    <source>
        <dbReference type="Proteomes" id="UP000039046"/>
    </source>
</evidence>
<gene>
    <name evidence="3" type="ORF">VHEMI04627</name>
</gene>
<proteinExistence type="predicted"/>
<feature type="compositionally biased region" description="Basic and acidic residues" evidence="1">
    <location>
        <begin position="77"/>
        <end position="91"/>
    </location>
</feature>
<dbReference type="AlphaFoldDB" id="A0A0A1TEG3"/>
<reference evidence="3 4" key="1">
    <citation type="journal article" date="2015" name="Genome Announc.">
        <title>Draft Genome Sequence and Gene Annotation of the Entomopathogenic Fungus Verticillium hemipterigenum.</title>
        <authorList>
            <person name="Horn F."/>
            <person name="Habel A."/>
            <person name="Scharf D.H."/>
            <person name="Dworschak J."/>
            <person name="Brakhage A.A."/>
            <person name="Guthke R."/>
            <person name="Hertweck C."/>
            <person name="Linde J."/>
        </authorList>
    </citation>
    <scope>NUCLEOTIDE SEQUENCE [LARGE SCALE GENOMIC DNA]</scope>
</reference>
<feature type="region of interest" description="Disordered" evidence="1">
    <location>
        <begin position="236"/>
        <end position="320"/>
    </location>
</feature>
<keyword evidence="2" id="KW-0812">Transmembrane</keyword>
<keyword evidence="2" id="KW-0472">Membrane</keyword>